<proteinExistence type="predicted"/>
<sequence length="167" mass="17796">MRNYIMATTKTLITNGTISFELNTEVAKVEMFRIAQAAGFTGGKTSFMNLLNGKVKATNGFTLVEQVVVDKAVVAKTADKVGMLKGLGHDIHVVEATTETYGTITVGKGRIQLNPLNNGTFSVMVFPKKGYDNSDIVKAAGGEAKSQYVKMGKLSADAVETLVSKLA</sequence>
<name>A0A2Z3DJ99_9CAUD</name>
<evidence type="ECO:0000313" key="2">
    <source>
        <dbReference type="Proteomes" id="UP000258215"/>
    </source>
</evidence>
<evidence type="ECO:0000313" key="1">
    <source>
        <dbReference type="EMBL" id="AVZ44929.1"/>
    </source>
</evidence>
<dbReference type="RefSeq" id="YP_009880194.1">
    <property type="nucleotide sequence ID" value="NC_049433.1"/>
</dbReference>
<dbReference type="EMBL" id="MG748547">
    <property type="protein sequence ID" value="AVZ44929.1"/>
    <property type="molecule type" value="Genomic_DNA"/>
</dbReference>
<dbReference type="GeneID" id="55809442"/>
<keyword evidence="2" id="KW-1185">Reference proteome</keyword>
<accession>A0A2Z3DJ99</accession>
<reference evidence="2" key="1">
    <citation type="submission" date="2018-01" db="EMBL/GenBank/DDBJ databases">
        <authorList>
            <person name="van Mierlo J.T."/>
            <person name="Hagens S."/>
            <person name="Witte S."/>
            <person name="Klamert S."/>
            <person name="van de Straat L."/>
        </authorList>
    </citation>
    <scope>NUCLEOTIDE SEQUENCE [LARGE SCALE GENOMIC DNA]</scope>
</reference>
<organism evidence="1 2">
    <name type="scientific">Escherichia phage EP75</name>
    <dbReference type="NCBI Taxonomy" id="2070200"/>
    <lineage>
        <taxon>Viruses</taxon>
        <taxon>Duplodnaviria</taxon>
        <taxon>Heunggongvirae</taxon>
        <taxon>Uroviricota</taxon>
        <taxon>Caudoviricetes</taxon>
        <taxon>Pantevenvirales</taxon>
        <taxon>Ackermannviridae</taxon>
        <taxon>Cvivirinae</taxon>
        <taxon>Kuttervirus</taxon>
        <taxon>Kuttervirus EP75</taxon>
    </lineage>
</organism>
<dbReference type="KEGG" id="vg:55809442"/>
<protein>
    <submittedName>
        <fullName evidence="1">Uncharacterized protein</fullName>
    </submittedName>
</protein>
<dbReference type="Proteomes" id="UP000258215">
    <property type="component" value="Segment"/>
</dbReference>